<evidence type="ECO:0000313" key="3">
    <source>
        <dbReference type="Proteomes" id="UP001247542"/>
    </source>
</evidence>
<keyword evidence="1" id="KW-1133">Transmembrane helix</keyword>
<reference evidence="2 3" key="1">
    <citation type="submission" date="2023-06" db="EMBL/GenBank/DDBJ databases">
        <title>Draft genome sequence of Gleimia hominis type strain CCUG 57540T.</title>
        <authorList>
            <person name="Salva-Serra F."/>
            <person name="Cardew S."/>
            <person name="Jensie Markopoulos S."/>
            <person name="Ohlen M."/>
            <person name="Inganas E."/>
            <person name="Svensson-Stadler L."/>
            <person name="Moore E.R.B."/>
        </authorList>
    </citation>
    <scope>NUCLEOTIDE SEQUENCE [LARGE SCALE GENOMIC DNA]</scope>
    <source>
        <strain evidence="2 3">CCUG 57540</strain>
    </source>
</reference>
<organism evidence="2 3">
    <name type="scientific">Gleimia hominis</name>
    <dbReference type="NCBI Taxonomy" id="595468"/>
    <lineage>
        <taxon>Bacteria</taxon>
        <taxon>Bacillati</taxon>
        <taxon>Actinomycetota</taxon>
        <taxon>Actinomycetes</taxon>
        <taxon>Actinomycetales</taxon>
        <taxon>Actinomycetaceae</taxon>
        <taxon>Gleimia</taxon>
    </lineage>
</organism>
<gene>
    <name evidence="2" type="ORF">QS713_01470</name>
</gene>
<sequence length="73" mass="7448">MTYSTALVEARRDITVASIATLMPLLFTLLLVASSAITIGGILASSPVLTIVGGLMTAAIAIGFSINLIAEVK</sequence>
<keyword evidence="3" id="KW-1185">Reference proteome</keyword>
<evidence type="ECO:0000256" key="1">
    <source>
        <dbReference type="SAM" id="Phobius"/>
    </source>
</evidence>
<comment type="caution">
    <text evidence="2">The sequence shown here is derived from an EMBL/GenBank/DDBJ whole genome shotgun (WGS) entry which is preliminary data.</text>
</comment>
<protein>
    <submittedName>
        <fullName evidence="2">Uncharacterized protein</fullName>
    </submittedName>
</protein>
<proteinExistence type="predicted"/>
<dbReference type="Proteomes" id="UP001247542">
    <property type="component" value="Unassembled WGS sequence"/>
</dbReference>
<dbReference type="EMBL" id="JASXSX010000001">
    <property type="protein sequence ID" value="MDT3766736.1"/>
    <property type="molecule type" value="Genomic_DNA"/>
</dbReference>
<name>A0ABU3I8M9_9ACTO</name>
<evidence type="ECO:0000313" key="2">
    <source>
        <dbReference type="EMBL" id="MDT3766736.1"/>
    </source>
</evidence>
<keyword evidence="1" id="KW-0812">Transmembrane</keyword>
<keyword evidence="1" id="KW-0472">Membrane</keyword>
<dbReference type="RefSeq" id="WP_313271864.1">
    <property type="nucleotide sequence ID" value="NZ_JASXSX010000001.1"/>
</dbReference>
<feature type="transmembrane region" description="Helical" evidence="1">
    <location>
        <begin position="21"/>
        <end position="43"/>
    </location>
</feature>
<accession>A0ABU3I8M9</accession>
<feature type="transmembrane region" description="Helical" evidence="1">
    <location>
        <begin position="49"/>
        <end position="70"/>
    </location>
</feature>